<keyword evidence="1" id="KW-1133">Transmembrane helix</keyword>
<comment type="caution">
    <text evidence="2">The sequence shown here is derived from an EMBL/GenBank/DDBJ whole genome shotgun (WGS) entry which is preliminary data.</text>
</comment>
<evidence type="ECO:0000313" key="3">
    <source>
        <dbReference type="Proteomes" id="UP001597215"/>
    </source>
</evidence>
<reference evidence="3" key="1">
    <citation type="journal article" date="2019" name="Int. J. Syst. Evol. Microbiol.">
        <title>The Global Catalogue of Microorganisms (GCM) 10K type strain sequencing project: providing services to taxonomists for standard genome sequencing and annotation.</title>
        <authorList>
            <consortium name="The Broad Institute Genomics Platform"/>
            <consortium name="The Broad Institute Genome Sequencing Center for Infectious Disease"/>
            <person name="Wu L."/>
            <person name="Ma J."/>
        </authorList>
    </citation>
    <scope>NUCLEOTIDE SEQUENCE [LARGE SCALE GENOMIC DNA]</scope>
    <source>
        <strain evidence="3">CGMCC 1.12449</strain>
    </source>
</reference>
<evidence type="ECO:0000313" key="2">
    <source>
        <dbReference type="EMBL" id="MFD1767221.1"/>
    </source>
</evidence>
<accession>A0ABW4MDT6</accession>
<gene>
    <name evidence="2" type="ORF">ACFSAG_10250</name>
</gene>
<dbReference type="Proteomes" id="UP001597215">
    <property type="component" value="Unassembled WGS sequence"/>
</dbReference>
<keyword evidence="1" id="KW-0812">Transmembrane</keyword>
<dbReference type="InterPro" id="IPR005625">
    <property type="entry name" value="PepSY-ass_TM"/>
</dbReference>
<name>A0ABW4MDT6_9SPHN</name>
<keyword evidence="1" id="KW-0472">Membrane</keyword>
<dbReference type="RefSeq" id="WP_381514358.1">
    <property type="nucleotide sequence ID" value="NZ_JBHUEL010000009.1"/>
</dbReference>
<keyword evidence="3" id="KW-1185">Reference proteome</keyword>
<evidence type="ECO:0000256" key="1">
    <source>
        <dbReference type="SAM" id="Phobius"/>
    </source>
</evidence>
<sequence>MPMARRLHIVASKVHKWLSLIIGIQLLLWFASGALMSFLPIEKVRGEHIIDRDRVEAIPAGLPLIAPDRLVAKSQGPVESMTWRMLDGKPVAEVTTSKGLTLFDAATGTVLAPVDAVLATRIAQNAWKTPAMPVERALRVTRESPEYRAALPAWRVEFKDPDQTSVFVAAESGRITAVRTGTWRLYDFFWSLHIMDWKNHEDFNTPWLLAFAVSGLVLGIAGTILLFMRWPFRRRRRAT</sequence>
<feature type="transmembrane region" description="Helical" evidence="1">
    <location>
        <begin position="207"/>
        <end position="227"/>
    </location>
</feature>
<proteinExistence type="predicted"/>
<protein>
    <submittedName>
        <fullName evidence="2">PepSY domain-containing protein</fullName>
    </submittedName>
</protein>
<dbReference type="EMBL" id="JBHUEL010000009">
    <property type="protein sequence ID" value="MFD1767221.1"/>
    <property type="molecule type" value="Genomic_DNA"/>
</dbReference>
<organism evidence="2 3">
    <name type="scientific">Sphingorhabdus buctiana</name>
    <dbReference type="NCBI Taxonomy" id="1508805"/>
    <lineage>
        <taxon>Bacteria</taxon>
        <taxon>Pseudomonadati</taxon>
        <taxon>Pseudomonadota</taxon>
        <taxon>Alphaproteobacteria</taxon>
        <taxon>Sphingomonadales</taxon>
        <taxon>Sphingomonadaceae</taxon>
        <taxon>Sphingorhabdus</taxon>
    </lineage>
</organism>
<dbReference type="Pfam" id="PF03929">
    <property type="entry name" value="PepSY_TM"/>
    <property type="match status" value="1"/>
</dbReference>